<dbReference type="PANTHER" id="PTHR13710">
    <property type="entry name" value="DNA HELICASE RECQ FAMILY MEMBER"/>
    <property type="match status" value="1"/>
</dbReference>
<dbReference type="EMBL" id="PPTP01000006">
    <property type="protein sequence ID" value="RDB55091.1"/>
    <property type="molecule type" value="Genomic_DNA"/>
</dbReference>
<name>A0A369L5H5_9ACTN</name>
<evidence type="ECO:0000256" key="8">
    <source>
        <dbReference type="ARBA" id="ARBA00044535"/>
    </source>
</evidence>
<dbReference type="GO" id="GO:0003677">
    <property type="term" value="F:DNA binding"/>
    <property type="evidence" value="ECO:0007669"/>
    <property type="project" value="UniProtKB-KW"/>
</dbReference>
<dbReference type="STRING" id="1034345.GCA_000236865_01747"/>
<evidence type="ECO:0000256" key="2">
    <source>
        <dbReference type="ARBA" id="ARBA00022741"/>
    </source>
</evidence>
<dbReference type="InterPro" id="IPR002121">
    <property type="entry name" value="HRDC_dom"/>
</dbReference>
<dbReference type="CDD" id="cd17920">
    <property type="entry name" value="DEXHc_RecQ"/>
    <property type="match status" value="1"/>
</dbReference>
<dbReference type="SUPFAM" id="SSF47819">
    <property type="entry name" value="HRDC-like"/>
    <property type="match status" value="1"/>
</dbReference>
<keyword evidence="4" id="KW-0347">Helicase</keyword>
<dbReference type="InterPro" id="IPR001650">
    <property type="entry name" value="Helicase_C-like"/>
</dbReference>
<dbReference type="Gene3D" id="1.10.10.10">
    <property type="entry name" value="Winged helix-like DNA-binding domain superfamily/Winged helix DNA-binding domain"/>
    <property type="match status" value="1"/>
</dbReference>
<dbReference type="GO" id="GO:0043138">
    <property type="term" value="F:3'-5' DNA helicase activity"/>
    <property type="evidence" value="ECO:0007669"/>
    <property type="project" value="TreeGrafter"/>
</dbReference>
<feature type="compositionally biased region" description="Basic and acidic residues" evidence="10">
    <location>
        <begin position="17"/>
        <end position="36"/>
    </location>
</feature>
<gene>
    <name evidence="13" type="ORF">C1880_07665</name>
</gene>
<protein>
    <recommendedName>
        <fullName evidence="8">ATP-dependent DNA helicase RecQ</fullName>
    </recommendedName>
    <alternativeName>
        <fullName evidence="9">DNA 3'-5' helicase RecQ</fullName>
    </alternativeName>
</protein>
<evidence type="ECO:0000256" key="1">
    <source>
        <dbReference type="ARBA" id="ARBA00005446"/>
    </source>
</evidence>
<dbReference type="InterPro" id="IPR044876">
    <property type="entry name" value="HRDC_dom_sf"/>
</dbReference>
<keyword evidence="7" id="KW-0413">Isomerase</keyword>
<dbReference type="AlphaFoldDB" id="A0A369L5H5"/>
<comment type="caution">
    <text evidence="13">The sequence shown here is derived from an EMBL/GenBank/DDBJ whole genome shotgun (WGS) entry which is preliminary data.</text>
</comment>
<evidence type="ECO:0000256" key="6">
    <source>
        <dbReference type="ARBA" id="ARBA00023125"/>
    </source>
</evidence>
<feature type="region of interest" description="Disordered" evidence="10">
    <location>
        <begin position="1"/>
        <end position="40"/>
    </location>
</feature>
<evidence type="ECO:0000259" key="11">
    <source>
        <dbReference type="PROSITE" id="PS51192"/>
    </source>
</evidence>
<dbReference type="InterPro" id="IPR011545">
    <property type="entry name" value="DEAD/DEAH_box_helicase_dom"/>
</dbReference>
<organism evidence="13 14">
    <name type="scientific">Senegalimassilia anaerobia</name>
    <dbReference type="NCBI Taxonomy" id="1473216"/>
    <lineage>
        <taxon>Bacteria</taxon>
        <taxon>Bacillati</taxon>
        <taxon>Actinomycetota</taxon>
        <taxon>Coriobacteriia</taxon>
        <taxon>Coriobacteriales</taxon>
        <taxon>Coriobacteriaceae</taxon>
        <taxon>Senegalimassilia</taxon>
    </lineage>
</organism>
<evidence type="ECO:0000313" key="14">
    <source>
        <dbReference type="Proteomes" id="UP000253792"/>
    </source>
</evidence>
<dbReference type="InterPro" id="IPR004589">
    <property type="entry name" value="DNA_helicase_ATP-dep_RecQ"/>
</dbReference>
<dbReference type="PROSITE" id="PS51192">
    <property type="entry name" value="HELICASE_ATP_BIND_1"/>
    <property type="match status" value="1"/>
</dbReference>
<dbReference type="GO" id="GO:0016787">
    <property type="term" value="F:hydrolase activity"/>
    <property type="evidence" value="ECO:0007669"/>
    <property type="project" value="UniProtKB-KW"/>
</dbReference>
<reference evidence="13 14" key="1">
    <citation type="journal article" date="2018" name="Elife">
        <title>Discovery and characterization of a prevalent human gut bacterial enzyme sufficient for the inactivation of a family of plant toxins.</title>
        <authorList>
            <person name="Koppel N."/>
            <person name="Bisanz J.E."/>
            <person name="Pandelia M.E."/>
            <person name="Turnbaugh P.J."/>
            <person name="Balskus E.P."/>
        </authorList>
    </citation>
    <scope>NUCLEOTIDE SEQUENCE [LARGE SCALE GENOMIC DNA]</scope>
    <source>
        <strain evidence="14">anaerobia AP69FAA</strain>
    </source>
</reference>
<dbReference type="SUPFAM" id="SSF52540">
    <property type="entry name" value="P-loop containing nucleoside triphosphate hydrolases"/>
    <property type="match status" value="1"/>
</dbReference>
<dbReference type="GO" id="GO:0005694">
    <property type="term" value="C:chromosome"/>
    <property type="evidence" value="ECO:0007669"/>
    <property type="project" value="TreeGrafter"/>
</dbReference>
<dbReference type="Pfam" id="PF16124">
    <property type="entry name" value="RecQ_Zn_bind"/>
    <property type="match status" value="1"/>
</dbReference>
<comment type="similarity">
    <text evidence="1">Belongs to the helicase family. RecQ subfamily.</text>
</comment>
<dbReference type="InterPro" id="IPR032284">
    <property type="entry name" value="RecQ_Zn-bd"/>
</dbReference>
<dbReference type="InterPro" id="IPR010997">
    <property type="entry name" value="HRDC-like_sf"/>
</dbReference>
<dbReference type="PANTHER" id="PTHR13710:SF150">
    <property type="entry name" value="ATP-DEPENDENT DNA HELICASE RECQ"/>
    <property type="match status" value="1"/>
</dbReference>
<sequence length="648" mass="70157">MRRVGAGGRSANGSGSDDAKKEKLPYLRKDASDRKGQPKSATTIMLQTNKQGRERMSTFEQAKEVLKRCFGHDGFRPEQERAIRSIMGKRDVLAVMSTGAGKSLIYQVPAVALGGTSIVVSPLVSLMSDQVGKLVELGLHPAFLNNTLSLRAQEKVRNRIKSGEFQILYVAPERLSNPAFLSAIGNLTIPLVAVDEAHCISEWGHDFRGDYREISAFIERFDRRPTVVALTATATPRVRKDIARSLGLQNPLEIVSSFDRANLSLSVAHMPHDERESWCVRTARSRGSECGIFYCVTISETERIHGALKRAGVPAALYHGKLSNDAKRAAQEAFMSGRASAMVATSGFGMGIDKPDVRYVVCCGMPLSVESYYQQIGRAGRDGKPADTIMLWDEQDLQTALFMAEAGGEGQNDPQRSRQKGLAFDMRDFCRDEDTCRRDLILRYFGEKPPDDGGCGRCDNCAVPIDGIVRAEDARPLTDDERDLFASLKSACATVAEGGGAGGALTERALRGICRKKPGNLEQLLKVDGMTAKAAQTYGAQILAVVETDGIPASVKPLEMPEMPEELSGALVATIRALGSEARRAVVLKVACGKSEPGAKADPYESLPCWRSAGPDRSKAKHALDALIACGIVGQKPGEKCLRVVVRG</sequence>
<proteinExistence type="inferred from homology"/>
<dbReference type="GO" id="GO:0009378">
    <property type="term" value="F:four-way junction helicase activity"/>
    <property type="evidence" value="ECO:0007669"/>
    <property type="project" value="TreeGrafter"/>
</dbReference>
<feature type="compositionally biased region" description="Gly residues" evidence="10">
    <location>
        <begin position="1"/>
        <end position="10"/>
    </location>
</feature>
<evidence type="ECO:0000256" key="10">
    <source>
        <dbReference type="SAM" id="MobiDB-lite"/>
    </source>
</evidence>
<evidence type="ECO:0000256" key="5">
    <source>
        <dbReference type="ARBA" id="ARBA00022840"/>
    </source>
</evidence>
<keyword evidence="2" id="KW-0547">Nucleotide-binding</keyword>
<dbReference type="Proteomes" id="UP000253792">
    <property type="component" value="Unassembled WGS sequence"/>
</dbReference>
<feature type="domain" description="Helicase ATP-binding" evidence="11">
    <location>
        <begin position="83"/>
        <end position="252"/>
    </location>
</feature>
<dbReference type="GO" id="GO:0006310">
    <property type="term" value="P:DNA recombination"/>
    <property type="evidence" value="ECO:0007669"/>
    <property type="project" value="InterPro"/>
</dbReference>
<dbReference type="GO" id="GO:0005524">
    <property type="term" value="F:ATP binding"/>
    <property type="evidence" value="ECO:0007669"/>
    <property type="project" value="UniProtKB-KW"/>
</dbReference>
<dbReference type="PROSITE" id="PS51194">
    <property type="entry name" value="HELICASE_CTER"/>
    <property type="match status" value="1"/>
</dbReference>
<evidence type="ECO:0000259" key="12">
    <source>
        <dbReference type="PROSITE" id="PS51194"/>
    </source>
</evidence>
<evidence type="ECO:0000256" key="4">
    <source>
        <dbReference type="ARBA" id="ARBA00022806"/>
    </source>
</evidence>
<dbReference type="SMART" id="SM00490">
    <property type="entry name" value="HELICc"/>
    <property type="match status" value="1"/>
</dbReference>
<evidence type="ECO:0000313" key="13">
    <source>
        <dbReference type="EMBL" id="RDB55091.1"/>
    </source>
</evidence>
<keyword evidence="3" id="KW-0378">Hydrolase</keyword>
<keyword evidence="14" id="KW-1185">Reference proteome</keyword>
<dbReference type="Gene3D" id="3.40.50.300">
    <property type="entry name" value="P-loop containing nucleotide triphosphate hydrolases"/>
    <property type="match status" value="2"/>
</dbReference>
<dbReference type="Pfam" id="PF00271">
    <property type="entry name" value="Helicase_C"/>
    <property type="match status" value="1"/>
</dbReference>
<keyword evidence="6" id="KW-0238">DNA-binding</keyword>
<dbReference type="Gene3D" id="1.10.150.80">
    <property type="entry name" value="HRDC domain"/>
    <property type="match status" value="1"/>
</dbReference>
<evidence type="ECO:0000256" key="9">
    <source>
        <dbReference type="ARBA" id="ARBA00044550"/>
    </source>
</evidence>
<dbReference type="GO" id="GO:0005737">
    <property type="term" value="C:cytoplasm"/>
    <property type="evidence" value="ECO:0007669"/>
    <property type="project" value="TreeGrafter"/>
</dbReference>
<dbReference type="Pfam" id="PF00270">
    <property type="entry name" value="DEAD"/>
    <property type="match status" value="1"/>
</dbReference>
<dbReference type="OrthoDB" id="9760034at2"/>
<dbReference type="Pfam" id="PF00570">
    <property type="entry name" value="HRDC"/>
    <property type="match status" value="1"/>
</dbReference>
<keyword evidence="5" id="KW-0067">ATP-binding</keyword>
<dbReference type="FunFam" id="3.40.50.300:FF:001389">
    <property type="entry name" value="ATP-dependent DNA helicase RecQ"/>
    <property type="match status" value="1"/>
</dbReference>
<evidence type="ECO:0000256" key="3">
    <source>
        <dbReference type="ARBA" id="ARBA00022801"/>
    </source>
</evidence>
<feature type="domain" description="Helicase C-terminal" evidence="12">
    <location>
        <begin position="274"/>
        <end position="430"/>
    </location>
</feature>
<evidence type="ECO:0000256" key="7">
    <source>
        <dbReference type="ARBA" id="ARBA00023235"/>
    </source>
</evidence>
<dbReference type="GO" id="GO:0006281">
    <property type="term" value="P:DNA repair"/>
    <property type="evidence" value="ECO:0007669"/>
    <property type="project" value="TreeGrafter"/>
</dbReference>
<dbReference type="InterPro" id="IPR036388">
    <property type="entry name" value="WH-like_DNA-bd_sf"/>
</dbReference>
<dbReference type="InterPro" id="IPR027417">
    <property type="entry name" value="P-loop_NTPase"/>
</dbReference>
<dbReference type="InterPro" id="IPR014001">
    <property type="entry name" value="Helicase_ATP-bd"/>
</dbReference>
<accession>A0A369L5H5</accession>
<dbReference type="SMART" id="SM00487">
    <property type="entry name" value="DEXDc"/>
    <property type="match status" value="1"/>
</dbReference>
<dbReference type="NCBIfam" id="TIGR00614">
    <property type="entry name" value="recQ_fam"/>
    <property type="match status" value="1"/>
</dbReference>